<dbReference type="Proteomes" id="UP000076476">
    <property type="component" value="Unassembled WGS sequence"/>
</dbReference>
<keyword evidence="1" id="KW-0472">Membrane</keyword>
<evidence type="ECO:0000313" key="3">
    <source>
        <dbReference type="EMBL" id="KZN97531.1"/>
    </source>
</evidence>
<reference evidence="2 5" key="2">
    <citation type="submission" date="2016-10" db="EMBL/GenBank/DDBJ databases">
        <title>The whole genome sequencing and assembly of Aeribacillus pallidus KCTC3564 strain.</title>
        <authorList>
            <person name="Lee Y.-J."/>
            <person name="Park M.-K."/>
            <person name="Yi H."/>
            <person name="Bahn Y.-S."/>
            <person name="Kim J.F."/>
            <person name="Lee D.-W."/>
        </authorList>
    </citation>
    <scope>NUCLEOTIDE SEQUENCE [LARGE SCALE GENOMIC DNA]</scope>
    <source>
        <strain evidence="2 5">KCTC3564</strain>
    </source>
</reference>
<feature type="transmembrane region" description="Helical" evidence="1">
    <location>
        <begin position="6"/>
        <end position="24"/>
    </location>
</feature>
<keyword evidence="1" id="KW-1133">Transmembrane helix</keyword>
<dbReference type="OrthoDB" id="2706947at2"/>
<keyword evidence="4" id="KW-1185">Reference proteome</keyword>
<organism evidence="3 4">
    <name type="scientific">Aeribacillus pallidus</name>
    <dbReference type="NCBI Taxonomy" id="33936"/>
    <lineage>
        <taxon>Bacteria</taxon>
        <taxon>Bacillati</taxon>
        <taxon>Bacillota</taxon>
        <taxon>Bacilli</taxon>
        <taxon>Bacillales</taxon>
        <taxon>Bacillaceae</taxon>
        <taxon>Aeribacillus</taxon>
    </lineage>
</organism>
<protein>
    <submittedName>
        <fullName evidence="3">Uncharacterized protein</fullName>
    </submittedName>
</protein>
<dbReference type="EMBL" id="LWBR01000008">
    <property type="protein sequence ID" value="KZN97531.1"/>
    <property type="molecule type" value="Genomic_DNA"/>
</dbReference>
<dbReference type="AlphaFoldDB" id="A0A165YWS4"/>
<dbReference type="GeneID" id="301127501"/>
<keyword evidence="1" id="KW-0812">Transmembrane</keyword>
<evidence type="ECO:0000313" key="5">
    <source>
        <dbReference type="Proteomes" id="UP000214606"/>
    </source>
</evidence>
<dbReference type="EMBL" id="CP017703">
    <property type="protein sequence ID" value="ASS89115.1"/>
    <property type="molecule type" value="Genomic_DNA"/>
</dbReference>
<accession>A0A165YWS4</accession>
<feature type="transmembrane region" description="Helical" evidence="1">
    <location>
        <begin position="62"/>
        <end position="81"/>
    </location>
</feature>
<accession>A0A164AVT9</accession>
<dbReference type="STRING" id="33936.AZI98_02835"/>
<dbReference type="Proteomes" id="UP000214606">
    <property type="component" value="Chromosome"/>
</dbReference>
<name>A0A165YWS4_9BACI</name>
<reference evidence="3 4" key="1">
    <citation type="submission" date="2016-04" db="EMBL/GenBank/DDBJ databases">
        <title>Draft genome sequence of Aeribacillus pallidus 8m3 from petroleum reservoir.</title>
        <authorList>
            <person name="Poltaraus A.B."/>
            <person name="Nazina T.N."/>
            <person name="Tourova T.P."/>
            <person name="Malakho S.M."/>
            <person name="Korshunova A.V."/>
            <person name="Sokolova D.S."/>
        </authorList>
    </citation>
    <scope>NUCLEOTIDE SEQUENCE [LARGE SCALE GENOMIC DNA]</scope>
    <source>
        <strain evidence="3 4">8m3</strain>
    </source>
</reference>
<evidence type="ECO:0000313" key="4">
    <source>
        <dbReference type="Proteomes" id="UP000076476"/>
    </source>
</evidence>
<proteinExistence type="predicted"/>
<evidence type="ECO:0000256" key="1">
    <source>
        <dbReference type="SAM" id="Phobius"/>
    </source>
</evidence>
<gene>
    <name evidence="2" type="ORF">AP3564_01475</name>
    <name evidence="3" type="ORF">AZI98_02835</name>
</gene>
<dbReference type="KEGG" id="apak:AP3564_01475"/>
<evidence type="ECO:0000313" key="2">
    <source>
        <dbReference type="EMBL" id="ASS89115.1"/>
    </source>
</evidence>
<sequence length="82" mass="9360">MYSMLLTVGIIICVLALILTAFIGKEVGNKIETYKAIGNSPHDELARSREYETSSFRNVRSLTWIYTLLFIVILIVCLIFLF</sequence>
<dbReference type="RefSeq" id="WP_063386782.1">
    <property type="nucleotide sequence ID" value="NZ_CP017703.1"/>
</dbReference>